<keyword evidence="3" id="KW-1185">Reference proteome</keyword>
<accession>A0A4Z1T1V2</accession>
<evidence type="ECO:0000313" key="2">
    <source>
        <dbReference type="EMBL" id="TNJ26539.1"/>
    </source>
</evidence>
<feature type="region of interest" description="Disordered" evidence="1">
    <location>
        <begin position="575"/>
        <end position="594"/>
    </location>
</feature>
<dbReference type="InterPro" id="IPR032675">
    <property type="entry name" value="LRR_dom_sf"/>
</dbReference>
<feature type="compositionally biased region" description="Basic and acidic residues" evidence="1">
    <location>
        <begin position="21"/>
        <end position="31"/>
    </location>
</feature>
<dbReference type="AlphaFoldDB" id="A0A4Z1T1V2"/>
<reference evidence="2 3" key="1">
    <citation type="submission" date="2019-05" db="EMBL/GenBank/DDBJ databases">
        <title>The compact genome of Giardia muris reveals important steps in the evolution of intestinal protozoan parasites.</title>
        <authorList>
            <person name="Xu F."/>
            <person name="Jimenez-Gonzalez A."/>
            <person name="Einarsson E."/>
            <person name="Astvaldsson A."/>
            <person name="Peirasmaki D."/>
            <person name="Eckmann L."/>
            <person name="Andersson J.O."/>
            <person name="Svard S.G."/>
            <person name="Jerlstrom-Hultqvist J."/>
        </authorList>
    </citation>
    <scope>NUCLEOTIDE SEQUENCE [LARGE SCALE GENOMIC DNA]</scope>
    <source>
        <strain evidence="2 3">Roberts-Thomson</strain>
    </source>
</reference>
<evidence type="ECO:0000256" key="1">
    <source>
        <dbReference type="SAM" id="MobiDB-lite"/>
    </source>
</evidence>
<feature type="compositionally biased region" description="Polar residues" evidence="1">
    <location>
        <begin position="805"/>
        <end position="814"/>
    </location>
</feature>
<organism evidence="2 3">
    <name type="scientific">Giardia muris</name>
    <dbReference type="NCBI Taxonomy" id="5742"/>
    <lineage>
        <taxon>Eukaryota</taxon>
        <taxon>Metamonada</taxon>
        <taxon>Diplomonadida</taxon>
        <taxon>Hexamitidae</taxon>
        <taxon>Giardiinae</taxon>
        <taxon>Giardia</taxon>
    </lineage>
</organism>
<feature type="compositionally biased region" description="Polar residues" evidence="1">
    <location>
        <begin position="776"/>
        <end position="798"/>
    </location>
</feature>
<dbReference type="VEuPathDB" id="GiardiaDB:GMRT_10470"/>
<feature type="region of interest" description="Disordered" evidence="1">
    <location>
        <begin position="1"/>
        <end position="39"/>
    </location>
</feature>
<dbReference type="Gene3D" id="3.80.10.10">
    <property type="entry name" value="Ribonuclease Inhibitor"/>
    <property type="match status" value="2"/>
</dbReference>
<evidence type="ECO:0008006" key="4">
    <source>
        <dbReference type="Google" id="ProtNLM"/>
    </source>
</evidence>
<dbReference type="EMBL" id="VDLU01000005">
    <property type="protein sequence ID" value="TNJ26539.1"/>
    <property type="molecule type" value="Genomic_DNA"/>
</dbReference>
<protein>
    <recommendedName>
        <fullName evidence="4">Leucine-rich repeat protein</fullName>
    </recommendedName>
</protein>
<dbReference type="OrthoDB" id="10255847at2759"/>
<comment type="caution">
    <text evidence="2">The sequence shown here is derived from an EMBL/GenBank/DDBJ whole genome shotgun (WGS) entry which is preliminary data.</text>
</comment>
<proteinExistence type="predicted"/>
<sequence>MSTETPSVPRFQEVFSISSKDVQKDPPEKSPQRPLQPKAWKPSLETLQQIVASNVLTPQVLYDEAGISLDPDSQAGSPSKLKALKKEAFKQHLRFQTRLDLAGRQLSSITGFPNMKVLMPNLVEVNATGNKLNPLYFFRFNCQVLILSDNLIDDDAVQKSLEVHSLLQYDAEKLARAHLFETLSVLDLSGNLLVDFYLLAALIAIFPNLRTLILSSNTLTIPFQTKPIHTSSLVRNIPATRQSGTTPDAYSTLPVSSSLTTLILDNVPMSPQLLVAIATAFPNLERLSLRASGMTSELLSYLLGFQSLIELDISDNPELGSLEPVKVYVMHHQGFALSRVAVHNSVGVIQKGDQNILFMWFGRNNTFLKASRNIYARPETTQRTVEVSLYQRFNVRQAMTSSDVNLVRIDTALPTVSVPTSTQPSEAESFREPSLLELDECLDVPDTALDRFNQQVINDDSIITALKHSLSAFVKRDEPLVENTRDRRVVGTAKPVVSTRPALPPRTDHSSSSMRMSHLLTRSHSAPGGLSIASVLSGIGAPPGSMAAQMLVDLTMPSYPTPTGLGGETVEATDTTARTKATQKNRKSTSLRHTPAHTRHHLILGTGESEVDTFLVEALTKHRDNGIIISALESIDMNLYRARLRSLSPIDEGHRSTSTFHISSEAQPPLSTSELDLNLQSSQLLFGNTSLESSLVMTSVASFTAINKLNRPMSVIARRSLLDDIEDLDNGPTLSPPRRSTDLLVKRLDDFEAAYQRYKQGERRSTEDFFQKPTADNTANICQEETSLRPDTTSQRTRSAPLHRMSTSVTSHSVRSAAPPPGPETFLTGLDYVQPQEDSTLEPDQLGLPRPTPEDGVFADALLTRRVREGLEAIMGPTSPEDLMLGPRPREEDIISFLPRGYGASLRDIYTALRHVLENPITSYNTLSDEEVLESLFRGPG</sequence>
<evidence type="ECO:0000313" key="3">
    <source>
        <dbReference type="Proteomes" id="UP000315496"/>
    </source>
</evidence>
<gene>
    <name evidence="2" type="ORF">GMRT_10470</name>
</gene>
<dbReference type="Proteomes" id="UP000315496">
    <property type="component" value="Chromosome 5"/>
</dbReference>
<feature type="compositionally biased region" description="Basic residues" evidence="1">
    <location>
        <begin position="581"/>
        <end position="594"/>
    </location>
</feature>
<name>A0A4Z1T1V2_GIAMU</name>
<dbReference type="SUPFAM" id="SSF52047">
    <property type="entry name" value="RNI-like"/>
    <property type="match status" value="1"/>
</dbReference>
<feature type="region of interest" description="Disordered" evidence="1">
    <location>
        <begin position="776"/>
        <end position="826"/>
    </location>
</feature>